<name>H1Z3X5_9EURY</name>
<keyword evidence="1" id="KW-0813">Transport</keyword>
<evidence type="ECO:0000256" key="1">
    <source>
        <dbReference type="ARBA" id="ARBA00022448"/>
    </source>
</evidence>
<dbReference type="InterPro" id="IPR028081">
    <property type="entry name" value="Leu-bd"/>
</dbReference>
<evidence type="ECO:0000259" key="5">
    <source>
        <dbReference type="Pfam" id="PF13458"/>
    </source>
</evidence>
<keyword evidence="4" id="KW-1133">Transmembrane helix</keyword>
<proteinExistence type="predicted"/>
<reference evidence="6 7" key="1">
    <citation type="submission" date="2011-10" db="EMBL/GenBank/DDBJ databases">
        <title>The Improved High-Quality Draft genome of Methanoplanus limicola DSM 2279.</title>
        <authorList>
            <consortium name="US DOE Joint Genome Institute (JGI-PGF)"/>
            <person name="Lucas S."/>
            <person name="Copeland A."/>
            <person name="Lapidus A."/>
            <person name="Glavina del Rio T."/>
            <person name="Dalin E."/>
            <person name="Tice H."/>
            <person name="Bruce D."/>
            <person name="Goodwin L."/>
            <person name="Pitluck S."/>
            <person name="Peters L."/>
            <person name="Mikhailova N."/>
            <person name="Lu M."/>
            <person name="Kyrpides N."/>
            <person name="Mavromatis K."/>
            <person name="Ivanova N."/>
            <person name="Markowitz V."/>
            <person name="Cheng J.-F."/>
            <person name="Hugenholtz P."/>
            <person name="Woyke T."/>
            <person name="Wu D."/>
            <person name="Wirth R."/>
            <person name="Brambilla E.-M."/>
            <person name="Klenk H.-P."/>
            <person name="Eisen J.A."/>
        </authorList>
    </citation>
    <scope>NUCLEOTIDE SEQUENCE [LARGE SCALE GENOMIC DNA]</scope>
    <source>
        <strain evidence="6 7">DSM 2279</strain>
    </source>
</reference>
<feature type="domain" description="Leucine-binding protein" evidence="5">
    <location>
        <begin position="43"/>
        <end position="374"/>
    </location>
</feature>
<dbReference type="Proteomes" id="UP000005741">
    <property type="component" value="Chromosome"/>
</dbReference>
<dbReference type="InterPro" id="IPR028082">
    <property type="entry name" value="Peripla_BP_I"/>
</dbReference>
<dbReference type="FunCoup" id="H1Z3X5">
    <property type="interactions" value="5"/>
</dbReference>
<dbReference type="STRING" id="937775.Metlim_2555"/>
<dbReference type="HOGENOM" id="CLU_027128_5_0_2"/>
<dbReference type="PANTHER" id="PTHR30483:SF6">
    <property type="entry name" value="PERIPLASMIC BINDING PROTEIN OF ABC TRANSPORTER FOR NATURAL AMINO ACIDS"/>
    <property type="match status" value="1"/>
</dbReference>
<evidence type="ECO:0000313" key="7">
    <source>
        <dbReference type="Proteomes" id="UP000005741"/>
    </source>
</evidence>
<dbReference type="Gene3D" id="3.40.50.2300">
    <property type="match status" value="2"/>
</dbReference>
<evidence type="ECO:0000256" key="3">
    <source>
        <dbReference type="ARBA" id="ARBA00022970"/>
    </source>
</evidence>
<dbReference type="InterPro" id="IPR051010">
    <property type="entry name" value="BCAA_transport"/>
</dbReference>
<dbReference type="AlphaFoldDB" id="H1Z3X5"/>
<dbReference type="PRINTS" id="PR00337">
    <property type="entry name" value="LEUILEVALBP"/>
</dbReference>
<keyword evidence="3" id="KW-0029">Amino-acid transport</keyword>
<dbReference type="SUPFAM" id="SSF53822">
    <property type="entry name" value="Periplasmic binding protein-like I"/>
    <property type="match status" value="1"/>
</dbReference>
<evidence type="ECO:0000256" key="4">
    <source>
        <dbReference type="SAM" id="Phobius"/>
    </source>
</evidence>
<dbReference type="InParanoid" id="H1Z3X5"/>
<gene>
    <name evidence="6" type="ORF">Metlim_2555</name>
</gene>
<protein>
    <submittedName>
        <fullName evidence="6">Amino acid/amide ABC transporter substrate-binding protein, HAAT family</fullName>
    </submittedName>
</protein>
<dbReference type="RefSeq" id="WP_004079025.1">
    <property type="nucleotide sequence ID" value="NZ_CM001436.1"/>
</dbReference>
<keyword evidence="4" id="KW-0812">Transmembrane</keyword>
<evidence type="ECO:0000256" key="2">
    <source>
        <dbReference type="ARBA" id="ARBA00022729"/>
    </source>
</evidence>
<sequence>MRPGNIRDILTPVNIAGIIIVGLVLFFSAYDILVIESSDYPDEIVVGAILPLSGSLSNYGEDFKRGIDIAVLEINEGGGIFGKELVVDYFDNIGNPYMSKWAINYYADNGIPAVIGAVSSTATMAIAPIAEERGIVLISPSATNPSLSDYKNYVFRTISSDKYQGRGIGRLLSVLHPELKRVALIYSDDDYGRGLKESVFETYPKYGGHFIMVESFDPKAAIYSDLAEKIKAADPDGIILIGYYEQAVSILEAAEDAGIDAVWFGSEGLIDDGLIEEIGPYSEGLTATMQSSQIHSDRFEKKYYEMYGSDVINWPVPYGYDTTKILSEAIADGGYDADEIKDSMKEIRYLGLCGPRHFDENGDIYPAYDVLTVRNGEWERIKWGDIVSRELKETYEH</sequence>
<dbReference type="CDD" id="cd06342">
    <property type="entry name" value="PBP1_ABC_LIVBP-like"/>
    <property type="match status" value="1"/>
</dbReference>
<dbReference type="InterPro" id="IPR000709">
    <property type="entry name" value="Leu_Ile_Val-bd"/>
</dbReference>
<keyword evidence="7" id="KW-1185">Reference proteome</keyword>
<keyword evidence="2" id="KW-0732">Signal</keyword>
<dbReference type="OrthoDB" id="21336at2157"/>
<organism evidence="6 7">
    <name type="scientific">Methanoplanus limicola DSM 2279</name>
    <dbReference type="NCBI Taxonomy" id="937775"/>
    <lineage>
        <taxon>Archaea</taxon>
        <taxon>Methanobacteriati</taxon>
        <taxon>Methanobacteriota</taxon>
        <taxon>Stenosarchaea group</taxon>
        <taxon>Methanomicrobia</taxon>
        <taxon>Methanomicrobiales</taxon>
        <taxon>Methanomicrobiaceae</taxon>
        <taxon>Methanoplanus</taxon>
    </lineage>
</organism>
<dbReference type="Pfam" id="PF13458">
    <property type="entry name" value="Peripla_BP_6"/>
    <property type="match status" value="1"/>
</dbReference>
<accession>H1Z3X5</accession>
<dbReference type="GO" id="GO:0006865">
    <property type="term" value="P:amino acid transport"/>
    <property type="evidence" value="ECO:0007669"/>
    <property type="project" value="UniProtKB-KW"/>
</dbReference>
<feature type="transmembrane region" description="Helical" evidence="4">
    <location>
        <begin position="12"/>
        <end position="30"/>
    </location>
</feature>
<dbReference type="EMBL" id="CM001436">
    <property type="protein sequence ID" value="EHQ36597.1"/>
    <property type="molecule type" value="Genomic_DNA"/>
</dbReference>
<evidence type="ECO:0000313" key="6">
    <source>
        <dbReference type="EMBL" id="EHQ36597.1"/>
    </source>
</evidence>
<keyword evidence="4" id="KW-0472">Membrane</keyword>
<dbReference type="PANTHER" id="PTHR30483">
    <property type="entry name" value="LEUCINE-SPECIFIC-BINDING PROTEIN"/>
    <property type="match status" value="1"/>
</dbReference>